<keyword evidence="3" id="KW-1185">Reference proteome</keyword>
<reference evidence="2" key="1">
    <citation type="journal article" date="2020" name="New Phytol.">
        <title>Comparative genomics reveals dynamic genome evolution in host specialist ectomycorrhizal fungi.</title>
        <authorList>
            <person name="Lofgren L.A."/>
            <person name="Nguyen N.H."/>
            <person name="Vilgalys R."/>
            <person name="Ruytinx J."/>
            <person name="Liao H.L."/>
            <person name="Branco S."/>
            <person name="Kuo A."/>
            <person name="LaButti K."/>
            <person name="Lipzen A."/>
            <person name="Andreopoulos W."/>
            <person name="Pangilinan J."/>
            <person name="Riley R."/>
            <person name="Hundley H."/>
            <person name="Na H."/>
            <person name="Barry K."/>
            <person name="Grigoriev I.V."/>
            <person name="Stajich J.E."/>
            <person name="Kennedy P.G."/>
        </authorList>
    </citation>
    <scope>NUCLEOTIDE SEQUENCE</scope>
    <source>
        <strain evidence="2">S12</strain>
    </source>
</reference>
<feature type="compositionally biased region" description="Low complexity" evidence="1">
    <location>
        <begin position="59"/>
        <end position="80"/>
    </location>
</feature>
<dbReference type="AlphaFoldDB" id="A0A9P7DBB4"/>
<organism evidence="2 3">
    <name type="scientific">Suillus plorans</name>
    <dbReference type="NCBI Taxonomy" id="116603"/>
    <lineage>
        <taxon>Eukaryota</taxon>
        <taxon>Fungi</taxon>
        <taxon>Dikarya</taxon>
        <taxon>Basidiomycota</taxon>
        <taxon>Agaricomycotina</taxon>
        <taxon>Agaricomycetes</taxon>
        <taxon>Agaricomycetidae</taxon>
        <taxon>Boletales</taxon>
        <taxon>Suillineae</taxon>
        <taxon>Suillaceae</taxon>
        <taxon>Suillus</taxon>
    </lineage>
</organism>
<dbReference type="GeneID" id="64601411"/>
<evidence type="ECO:0000313" key="2">
    <source>
        <dbReference type="EMBL" id="KAG1786403.1"/>
    </source>
</evidence>
<proteinExistence type="predicted"/>
<feature type="compositionally biased region" description="Polar residues" evidence="1">
    <location>
        <begin position="1"/>
        <end position="13"/>
    </location>
</feature>
<dbReference type="RefSeq" id="XP_041153857.1">
    <property type="nucleotide sequence ID" value="XM_041307647.1"/>
</dbReference>
<feature type="region of interest" description="Disordered" evidence="1">
    <location>
        <begin position="1"/>
        <end position="21"/>
    </location>
</feature>
<dbReference type="EMBL" id="JABBWE010000093">
    <property type="protein sequence ID" value="KAG1786403.1"/>
    <property type="molecule type" value="Genomic_DNA"/>
</dbReference>
<gene>
    <name evidence="2" type="ORF">HD556DRAFT_1449784</name>
</gene>
<sequence>MPPLHTKSNSSHISLDDIKFYDPARRTKAQRTARQTFTVAAQAAADSASFCYYRPPSVPSRQSSSNVALPSSSPSVSPSQSLPPPLVPPVSPPHPVPSVPPVSPTPDPPSPPTILPSPLPTSLPSPASVTVAAVLPGVAVAKKAANLDEVFEDIWKHCINFVVSESDG</sequence>
<feature type="compositionally biased region" description="Pro residues" evidence="1">
    <location>
        <begin position="81"/>
        <end position="119"/>
    </location>
</feature>
<evidence type="ECO:0000256" key="1">
    <source>
        <dbReference type="SAM" id="MobiDB-lite"/>
    </source>
</evidence>
<protein>
    <submittedName>
        <fullName evidence="2">Uncharacterized protein</fullName>
    </submittedName>
</protein>
<dbReference type="Proteomes" id="UP000719766">
    <property type="component" value="Unassembled WGS sequence"/>
</dbReference>
<name>A0A9P7DBB4_9AGAM</name>
<feature type="region of interest" description="Disordered" evidence="1">
    <location>
        <begin position="55"/>
        <end position="119"/>
    </location>
</feature>
<comment type="caution">
    <text evidence="2">The sequence shown here is derived from an EMBL/GenBank/DDBJ whole genome shotgun (WGS) entry which is preliminary data.</text>
</comment>
<accession>A0A9P7DBB4</accession>
<evidence type="ECO:0000313" key="3">
    <source>
        <dbReference type="Proteomes" id="UP000719766"/>
    </source>
</evidence>